<proteinExistence type="predicted"/>
<dbReference type="Proteomes" id="UP000287908">
    <property type="component" value="Unassembled WGS sequence"/>
</dbReference>
<dbReference type="EMBL" id="PIQF01000002">
    <property type="protein sequence ID" value="RUO75857.1"/>
    <property type="molecule type" value="Genomic_DNA"/>
</dbReference>
<keyword evidence="2" id="KW-1185">Reference proteome</keyword>
<accession>A0A432ZD09</accession>
<protein>
    <submittedName>
        <fullName evidence="1">Uncharacterized protein</fullName>
    </submittedName>
</protein>
<evidence type="ECO:0000313" key="1">
    <source>
        <dbReference type="EMBL" id="RUO75857.1"/>
    </source>
</evidence>
<comment type="caution">
    <text evidence="1">The sequence shown here is derived from an EMBL/GenBank/DDBJ whole genome shotgun (WGS) entry which is preliminary data.</text>
</comment>
<dbReference type="AlphaFoldDB" id="A0A432ZD09"/>
<gene>
    <name evidence="1" type="ORF">CWI81_06940</name>
</gene>
<organism evidence="1 2">
    <name type="scientific">Idiomarina seosinensis</name>
    <dbReference type="NCBI Taxonomy" id="281739"/>
    <lineage>
        <taxon>Bacteria</taxon>
        <taxon>Pseudomonadati</taxon>
        <taxon>Pseudomonadota</taxon>
        <taxon>Gammaproteobacteria</taxon>
        <taxon>Alteromonadales</taxon>
        <taxon>Idiomarinaceae</taxon>
        <taxon>Idiomarina</taxon>
    </lineage>
</organism>
<sequence length="87" mass="9590">MPMSDTVSSVAAHECCDEQQSQQEATPCEQESSFCQHCEQHCAGQIGLVNKLSPWLSQATESLTSKSLATLLKRSERLIRPPKPLFA</sequence>
<evidence type="ECO:0000313" key="2">
    <source>
        <dbReference type="Proteomes" id="UP000287908"/>
    </source>
</evidence>
<name>A0A432ZD09_9GAMM</name>
<reference evidence="1 2" key="1">
    <citation type="journal article" date="2011" name="Front. Microbiol.">
        <title>Genomic signatures of strain selection and enhancement in Bacillus atrophaeus var. globigii, a historical biowarfare simulant.</title>
        <authorList>
            <person name="Gibbons H.S."/>
            <person name="Broomall S.M."/>
            <person name="McNew L.A."/>
            <person name="Daligault H."/>
            <person name="Chapman C."/>
            <person name="Bruce D."/>
            <person name="Karavis M."/>
            <person name="Krepps M."/>
            <person name="McGregor P.A."/>
            <person name="Hong C."/>
            <person name="Park K.H."/>
            <person name="Akmal A."/>
            <person name="Feldman A."/>
            <person name="Lin J.S."/>
            <person name="Chang W.E."/>
            <person name="Higgs B.W."/>
            <person name="Demirev P."/>
            <person name="Lindquist J."/>
            <person name="Liem A."/>
            <person name="Fochler E."/>
            <person name="Read T.D."/>
            <person name="Tapia R."/>
            <person name="Johnson S."/>
            <person name="Bishop-Lilly K.A."/>
            <person name="Detter C."/>
            <person name="Han C."/>
            <person name="Sozhamannan S."/>
            <person name="Rosenzweig C.N."/>
            <person name="Skowronski E.W."/>
        </authorList>
    </citation>
    <scope>NUCLEOTIDE SEQUENCE [LARGE SCALE GENOMIC DNA]</scope>
    <source>
        <strain evidence="1 2">CL-SP19</strain>
    </source>
</reference>